<evidence type="ECO:0000256" key="2">
    <source>
        <dbReference type="ARBA" id="ARBA00023125"/>
    </source>
</evidence>
<proteinExistence type="predicted"/>
<name>A0ABW2T5Z9_9ACTN</name>
<dbReference type="InterPro" id="IPR036390">
    <property type="entry name" value="WH_DNA-bd_sf"/>
</dbReference>
<dbReference type="InterPro" id="IPR036388">
    <property type="entry name" value="WH-like_DNA-bd_sf"/>
</dbReference>
<organism evidence="6 7">
    <name type="scientific">Streptosporangium amethystogenes subsp. fukuiense</name>
    <dbReference type="NCBI Taxonomy" id="698418"/>
    <lineage>
        <taxon>Bacteria</taxon>
        <taxon>Bacillati</taxon>
        <taxon>Actinomycetota</taxon>
        <taxon>Actinomycetes</taxon>
        <taxon>Streptosporangiales</taxon>
        <taxon>Streptosporangiaceae</taxon>
        <taxon>Streptosporangium</taxon>
    </lineage>
</organism>
<dbReference type="SMART" id="SM00345">
    <property type="entry name" value="HTH_GNTR"/>
    <property type="match status" value="1"/>
</dbReference>
<dbReference type="PANTHER" id="PTHR43537">
    <property type="entry name" value="TRANSCRIPTIONAL REGULATOR, GNTR FAMILY"/>
    <property type="match status" value="1"/>
</dbReference>
<keyword evidence="7" id="KW-1185">Reference proteome</keyword>
<protein>
    <submittedName>
        <fullName evidence="6">GntR family transcriptional regulator</fullName>
    </submittedName>
</protein>
<evidence type="ECO:0000256" key="3">
    <source>
        <dbReference type="ARBA" id="ARBA00023163"/>
    </source>
</evidence>
<dbReference type="Gene3D" id="1.10.10.10">
    <property type="entry name" value="Winged helix-like DNA-binding domain superfamily/Winged helix DNA-binding domain"/>
    <property type="match status" value="1"/>
</dbReference>
<dbReference type="PROSITE" id="PS50949">
    <property type="entry name" value="HTH_GNTR"/>
    <property type="match status" value="1"/>
</dbReference>
<keyword evidence="1" id="KW-0805">Transcription regulation</keyword>
<gene>
    <name evidence="6" type="ORF">ACFQVD_27465</name>
</gene>
<accession>A0ABW2T5Z9</accession>
<dbReference type="Proteomes" id="UP001596514">
    <property type="component" value="Unassembled WGS sequence"/>
</dbReference>
<dbReference type="SUPFAM" id="SSF46785">
    <property type="entry name" value="Winged helix' DNA-binding domain"/>
    <property type="match status" value="1"/>
</dbReference>
<dbReference type="InterPro" id="IPR011711">
    <property type="entry name" value="GntR_C"/>
</dbReference>
<dbReference type="SMART" id="SM00895">
    <property type="entry name" value="FCD"/>
    <property type="match status" value="1"/>
</dbReference>
<evidence type="ECO:0000256" key="1">
    <source>
        <dbReference type="ARBA" id="ARBA00023015"/>
    </source>
</evidence>
<dbReference type="Pfam" id="PF07729">
    <property type="entry name" value="FCD"/>
    <property type="match status" value="1"/>
</dbReference>
<dbReference type="SUPFAM" id="SSF48008">
    <property type="entry name" value="GntR ligand-binding domain-like"/>
    <property type="match status" value="1"/>
</dbReference>
<sequence>MSGRMTEATGTARTPEAERPQLSDAAAAYIRSMIMSGRWRPGDSVRPEVVGQALGISATPAREALHVLRVEGFLQLLPRRGFQVAPLTGQDVRDLFEAHALISGELAARAAVRVTPEDLAELEALHHELLAAAHRKDLALLEEKNHAFHRHINLVADARKITWVLGLTGRYIPTRFYSAIEGWPEATLHDHTGILAGLRAGDAEAARRAMHDHIANSGDLLARQFDRQAADDESSS</sequence>
<keyword evidence="3" id="KW-0804">Transcription</keyword>
<dbReference type="EMBL" id="JBHTEE010000001">
    <property type="protein sequence ID" value="MFC7603859.1"/>
    <property type="molecule type" value="Genomic_DNA"/>
</dbReference>
<dbReference type="RefSeq" id="WP_343970114.1">
    <property type="nucleotide sequence ID" value="NZ_BAAAGK010000082.1"/>
</dbReference>
<feature type="domain" description="HTH gntR-type" evidence="5">
    <location>
        <begin position="20"/>
        <end position="87"/>
    </location>
</feature>
<comment type="caution">
    <text evidence="6">The sequence shown here is derived from an EMBL/GenBank/DDBJ whole genome shotgun (WGS) entry which is preliminary data.</text>
</comment>
<evidence type="ECO:0000259" key="5">
    <source>
        <dbReference type="PROSITE" id="PS50949"/>
    </source>
</evidence>
<dbReference type="InterPro" id="IPR000524">
    <property type="entry name" value="Tscrpt_reg_HTH_GntR"/>
</dbReference>
<dbReference type="Pfam" id="PF00392">
    <property type="entry name" value="GntR"/>
    <property type="match status" value="1"/>
</dbReference>
<dbReference type="Gene3D" id="1.20.120.530">
    <property type="entry name" value="GntR ligand-binding domain-like"/>
    <property type="match status" value="1"/>
</dbReference>
<keyword evidence="2" id="KW-0238">DNA-binding</keyword>
<reference evidence="7" key="1">
    <citation type="journal article" date="2019" name="Int. J. Syst. Evol. Microbiol.">
        <title>The Global Catalogue of Microorganisms (GCM) 10K type strain sequencing project: providing services to taxonomists for standard genome sequencing and annotation.</title>
        <authorList>
            <consortium name="The Broad Institute Genomics Platform"/>
            <consortium name="The Broad Institute Genome Sequencing Center for Infectious Disease"/>
            <person name="Wu L."/>
            <person name="Ma J."/>
        </authorList>
    </citation>
    <scope>NUCLEOTIDE SEQUENCE [LARGE SCALE GENOMIC DNA]</scope>
    <source>
        <strain evidence="7">JCM 10083</strain>
    </source>
</reference>
<dbReference type="PANTHER" id="PTHR43537:SF24">
    <property type="entry name" value="GLUCONATE OPERON TRANSCRIPTIONAL REPRESSOR"/>
    <property type="match status" value="1"/>
</dbReference>
<evidence type="ECO:0000256" key="4">
    <source>
        <dbReference type="SAM" id="MobiDB-lite"/>
    </source>
</evidence>
<evidence type="ECO:0000313" key="6">
    <source>
        <dbReference type="EMBL" id="MFC7603859.1"/>
    </source>
</evidence>
<dbReference type="InterPro" id="IPR008920">
    <property type="entry name" value="TF_FadR/GntR_C"/>
</dbReference>
<feature type="region of interest" description="Disordered" evidence="4">
    <location>
        <begin position="1"/>
        <end position="21"/>
    </location>
</feature>
<evidence type="ECO:0000313" key="7">
    <source>
        <dbReference type="Proteomes" id="UP001596514"/>
    </source>
</evidence>